<keyword evidence="3" id="KW-1185">Reference proteome</keyword>
<dbReference type="GO" id="GO:0003700">
    <property type="term" value="F:DNA-binding transcription factor activity"/>
    <property type="evidence" value="ECO:0007669"/>
    <property type="project" value="InterPro"/>
</dbReference>
<dbReference type="InterPro" id="IPR046532">
    <property type="entry name" value="DUF6597"/>
</dbReference>
<dbReference type="Pfam" id="PF20240">
    <property type="entry name" value="DUF6597"/>
    <property type="match status" value="1"/>
</dbReference>
<name>A0A3A8Q492_9BACT</name>
<proteinExistence type="predicted"/>
<evidence type="ECO:0000313" key="2">
    <source>
        <dbReference type="EMBL" id="RKH60905.1"/>
    </source>
</evidence>
<dbReference type="GO" id="GO:0043565">
    <property type="term" value="F:sequence-specific DNA binding"/>
    <property type="evidence" value="ECO:0007669"/>
    <property type="project" value="InterPro"/>
</dbReference>
<dbReference type="AlphaFoldDB" id="A0A3A8Q492"/>
<dbReference type="PROSITE" id="PS01124">
    <property type="entry name" value="HTH_ARAC_FAMILY_2"/>
    <property type="match status" value="1"/>
</dbReference>
<sequence length="274" mass="30118">MLFLKRPPAAPLRPLVMGYWFIEDLKGAHAGKPIDTTPSPAAVLTLNFGRPCGSEFAAGAPRASLLGVQSRPRSWSSGEGCSFVMVMLKPAGLARLFPATGLAASDDLLELGAVLGDGRARELADDLAAAWEPQRVAARLDAWLLGRLAATKPAEEAERFAHAWDILRRTSRVDAAARAVAVSTRQLERWFREHVGHSPRRLLALDRIHSSLLAAQTGQGDAFEGFSDQAHRVRMWRRYLGRTPGRFSRTPRSMLADYFNPAREDVPQGLAHFF</sequence>
<accession>A0A3A8Q492</accession>
<dbReference type="SMART" id="SM00342">
    <property type="entry name" value="HTH_ARAC"/>
    <property type="match status" value="1"/>
</dbReference>
<evidence type="ECO:0000313" key="3">
    <source>
        <dbReference type="Proteomes" id="UP000272888"/>
    </source>
</evidence>
<organism evidence="2 3">
    <name type="scientific">Corallococcus llansteffanensis</name>
    <dbReference type="NCBI Taxonomy" id="2316731"/>
    <lineage>
        <taxon>Bacteria</taxon>
        <taxon>Pseudomonadati</taxon>
        <taxon>Myxococcota</taxon>
        <taxon>Myxococcia</taxon>
        <taxon>Myxococcales</taxon>
        <taxon>Cystobacterineae</taxon>
        <taxon>Myxococcaceae</taxon>
        <taxon>Corallococcus</taxon>
    </lineage>
</organism>
<comment type="caution">
    <text evidence="2">The sequence shown here is derived from an EMBL/GenBank/DDBJ whole genome shotgun (WGS) entry which is preliminary data.</text>
</comment>
<dbReference type="Gene3D" id="1.10.10.60">
    <property type="entry name" value="Homeodomain-like"/>
    <property type="match status" value="1"/>
</dbReference>
<reference evidence="3" key="1">
    <citation type="submission" date="2018-09" db="EMBL/GenBank/DDBJ databases">
        <authorList>
            <person name="Livingstone P.G."/>
            <person name="Whitworth D.E."/>
        </authorList>
    </citation>
    <scope>NUCLEOTIDE SEQUENCE [LARGE SCALE GENOMIC DNA]</scope>
    <source>
        <strain evidence="3">CA051B</strain>
    </source>
</reference>
<feature type="domain" description="HTH araC/xylS-type" evidence="1">
    <location>
        <begin position="167"/>
        <end position="250"/>
    </location>
</feature>
<gene>
    <name evidence="2" type="ORF">D7V93_12595</name>
</gene>
<protein>
    <submittedName>
        <fullName evidence="2">AraC family transcriptional regulator</fullName>
    </submittedName>
</protein>
<evidence type="ECO:0000259" key="1">
    <source>
        <dbReference type="PROSITE" id="PS01124"/>
    </source>
</evidence>
<dbReference type="Proteomes" id="UP000272888">
    <property type="component" value="Unassembled WGS sequence"/>
</dbReference>
<dbReference type="InterPro" id="IPR018060">
    <property type="entry name" value="HTH_AraC"/>
</dbReference>
<dbReference type="EMBL" id="RAWB01000105">
    <property type="protein sequence ID" value="RKH60905.1"/>
    <property type="molecule type" value="Genomic_DNA"/>
</dbReference>
<dbReference type="RefSeq" id="WP_120643632.1">
    <property type="nucleotide sequence ID" value="NZ_RAWB01000105.1"/>
</dbReference>